<dbReference type="PANTHER" id="PTHR43128:SF16">
    <property type="entry name" value="L-LACTATE DEHYDROGENASE"/>
    <property type="match status" value="1"/>
</dbReference>
<dbReference type="SUPFAM" id="SSF56327">
    <property type="entry name" value="LDH C-terminal domain-like"/>
    <property type="match status" value="1"/>
</dbReference>
<reference evidence="14" key="1">
    <citation type="submission" date="2022-01" db="EMBL/GenBank/DDBJ databases">
        <title>Draft genome of Methanogenium marinum DSM 15558.</title>
        <authorList>
            <person name="Chen S.-C."/>
            <person name="You Y.-T."/>
        </authorList>
    </citation>
    <scope>NUCLEOTIDE SEQUENCE</scope>
    <source>
        <strain evidence="14">DSM 15558</strain>
    </source>
</reference>
<dbReference type="GO" id="GO:0030060">
    <property type="term" value="F:L-malate dehydrogenase (NAD+) activity"/>
    <property type="evidence" value="ECO:0007669"/>
    <property type="project" value="UniProtKB-EC"/>
</dbReference>
<dbReference type="EMBL" id="JAKELO010000002">
    <property type="protein sequence ID" value="MDE4908523.1"/>
    <property type="molecule type" value="Genomic_DNA"/>
</dbReference>
<feature type="binding site" evidence="10">
    <location>
        <position position="98"/>
    </location>
    <ligand>
        <name>NAD(+)</name>
        <dbReference type="ChEBI" id="CHEBI:57540"/>
    </ligand>
</feature>
<dbReference type="InterPro" id="IPR036291">
    <property type="entry name" value="NAD(P)-bd_dom_sf"/>
</dbReference>
<comment type="catalytic activity">
    <reaction evidence="7">
        <text>(S)-malate + NAD(+) = oxaloacetate + NADH + H(+)</text>
        <dbReference type="Rhea" id="RHEA:21432"/>
        <dbReference type="ChEBI" id="CHEBI:15378"/>
        <dbReference type="ChEBI" id="CHEBI:15589"/>
        <dbReference type="ChEBI" id="CHEBI:16452"/>
        <dbReference type="ChEBI" id="CHEBI:57540"/>
        <dbReference type="ChEBI" id="CHEBI:57945"/>
        <dbReference type="EC" id="1.1.1.37"/>
    </reaction>
</comment>
<dbReference type="Proteomes" id="UP001143747">
    <property type="component" value="Unassembled WGS sequence"/>
</dbReference>
<evidence type="ECO:0000256" key="4">
    <source>
        <dbReference type="ARBA" id="ARBA00022532"/>
    </source>
</evidence>
<feature type="binding site" evidence="10">
    <location>
        <begin position="8"/>
        <end position="14"/>
    </location>
    <ligand>
        <name>NAD(+)</name>
        <dbReference type="ChEBI" id="CHEBI:57540"/>
    </ligand>
</feature>
<evidence type="ECO:0000256" key="9">
    <source>
        <dbReference type="PIRSR" id="PIRSR000102-2"/>
    </source>
</evidence>
<keyword evidence="6 10" id="KW-0520">NAD</keyword>
<dbReference type="PRINTS" id="PR00086">
    <property type="entry name" value="LLDHDRGNASE"/>
</dbReference>
<keyword evidence="5 11" id="KW-0560">Oxidoreductase</keyword>
<feature type="binding site" evidence="9">
    <location>
        <position position="154"/>
    </location>
    <ligand>
        <name>substrate</name>
    </ligand>
</feature>
<dbReference type="RefSeq" id="WP_274925149.1">
    <property type="nucleotide sequence ID" value="NZ_JAKELO010000002.1"/>
</dbReference>
<dbReference type="GO" id="GO:0006089">
    <property type="term" value="P:lactate metabolic process"/>
    <property type="evidence" value="ECO:0007669"/>
    <property type="project" value="TreeGrafter"/>
</dbReference>
<evidence type="ECO:0000259" key="12">
    <source>
        <dbReference type="Pfam" id="PF00056"/>
    </source>
</evidence>
<comment type="similarity">
    <text evidence="2 11">Belongs to the LDH/MDH superfamily.</text>
</comment>
<proteinExistence type="inferred from homology"/>
<evidence type="ECO:0000256" key="1">
    <source>
        <dbReference type="ARBA" id="ARBA00003966"/>
    </source>
</evidence>
<dbReference type="Pfam" id="PF02866">
    <property type="entry name" value="Ldh_1_C"/>
    <property type="match status" value="1"/>
</dbReference>
<evidence type="ECO:0000256" key="3">
    <source>
        <dbReference type="ARBA" id="ARBA00012995"/>
    </source>
</evidence>
<protein>
    <recommendedName>
        <fullName evidence="3">malate dehydrogenase</fullName>
        <ecNumber evidence="3">1.1.1.37</ecNumber>
    </recommendedName>
</protein>
<evidence type="ECO:0000256" key="6">
    <source>
        <dbReference type="ARBA" id="ARBA00023027"/>
    </source>
</evidence>
<dbReference type="PANTHER" id="PTHR43128">
    <property type="entry name" value="L-2-HYDROXYCARBOXYLATE DEHYDROGENASE (NAD(P)(+))"/>
    <property type="match status" value="1"/>
</dbReference>
<dbReference type="InterPro" id="IPR018177">
    <property type="entry name" value="L-lactate_DH_AS"/>
</dbReference>
<evidence type="ECO:0000313" key="14">
    <source>
        <dbReference type="EMBL" id="MDE4908523.1"/>
    </source>
</evidence>
<dbReference type="AlphaFoldDB" id="A0A9Q4KQ66"/>
<dbReference type="GO" id="GO:0006099">
    <property type="term" value="P:tricarboxylic acid cycle"/>
    <property type="evidence" value="ECO:0007669"/>
    <property type="project" value="UniProtKB-KW"/>
</dbReference>
<evidence type="ECO:0000259" key="13">
    <source>
        <dbReference type="Pfam" id="PF02866"/>
    </source>
</evidence>
<comment type="caution">
    <text evidence="14">The sequence shown here is derived from an EMBL/GenBank/DDBJ whole genome shotgun (WGS) entry which is preliminary data.</text>
</comment>
<dbReference type="NCBIfam" id="NF004863">
    <property type="entry name" value="PRK06223.1"/>
    <property type="match status" value="1"/>
</dbReference>
<feature type="binding site" evidence="9">
    <location>
        <position position="91"/>
    </location>
    <ligand>
        <name>substrate</name>
    </ligand>
</feature>
<sequence>MAKVAIIGASGNVGRYTAHAVSYIPHVSELLLFGRPGREEVLHGLACDLHDSFAARGSQSDVKFSCTPKDLEGSDIIIVTSGVPRKEGQNRIDLAHENARMISEIAAMVGWYAPNAILFIVSNPVDVMTAVALKYSGMKPNQVIGLGTHLDSMRLKWNIAKYFDVHVSEVHTRIIGEHGDSMVPLWSATTIGGISIQNLPKFKDLPEEQIMHNVMNAGSAIIRRIGSTIYGPGDAIATIVSTILGNEKRILTVSTFISSEIHNIGDVCIGTPVRLDRNGATTLTITISEHEVEGFRKSVDKIRAITQEVIERLDESC</sequence>
<dbReference type="SUPFAM" id="SSF51735">
    <property type="entry name" value="NAD(P)-binding Rossmann-fold domains"/>
    <property type="match status" value="1"/>
</dbReference>
<dbReference type="Gene3D" id="3.40.50.720">
    <property type="entry name" value="NAD(P)-binding Rossmann-like Domain"/>
    <property type="match status" value="1"/>
</dbReference>
<dbReference type="Gene3D" id="3.90.110.10">
    <property type="entry name" value="Lactate dehydrogenase/glycoside hydrolase, family 4, C-terminal"/>
    <property type="match status" value="1"/>
</dbReference>
<feature type="domain" description="Lactate/malate dehydrogenase N-terminal" evidence="12">
    <location>
        <begin position="3"/>
        <end position="145"/>
    </location>
</feature>
<dbReference type="InterPro" id="IPR022383">
    <property type="entry name" value="Lactate/malate_DH_C"/>
</dbReference>
<name>A0A9Q4KQ66_9EURY</name>
<dbReference type="EC" id="1.1.1.37" evidence="3"/>
<dbReference type="GO" id="GO:0004459">
    <property type="term" value="F:L-lactate dehydrogenase (NAD+) activity"/>
    <property type="evidence" value="ECO:0007669"/>
    <property type="project" value="InterPro"/>
</dbReference>
<evidence type="ECO:0000256" key="5">
    <source>
        <dbReference type="ARBA" id="ARBA00023002"/>
    </source>
</evidence>
<keyword evidence="4" id="KW-0816">Tricarboxylic acid cycle</keyword>
<comment type="function">
    <text evidence="1">Catalyzes the reversible oxidation of malate to oxaloacetate.</text>
</comment>
<dbReference type="Pfam" id="PF00056">
    <property type="entry name" value="Ldh_1_N"/>
    <property type="match status" value="1"/>
</dbReference>
<feature type="binding site" evidence="9">
    <location>
        <position position="85"/>
    </location>
    <ligand>
        <name>substrate</name>
    </ligand>
</feature>
<organism evidence="14 15">
    <name type="scientific">Methanogenium marinum</name>
    <dbReference type="NCBI Taxonomy" id="348610"/>
    <lineage>
        <taxon>Archaea</taxon>
        <taxon>Methanobacteriati</taxon>
        <taxon>Methanobacteriota</taxon>
        <taxon>Stenosarchaea group</taxon>
        <taxon>Methanomicrobia</taxon>
        <taxon>Methanomicrobiales</taxon>
        <taxon>Methanomicrobiaceae</taxon>
        <taxon>Methanogenium</taxon>
    </lineage>
</organism>
<dbReference type="InterPro" id="IPR015955">
    <property type="entry name" value="Lactate_DH/Glyco_Ohase_4_C"/>
</dbReference>
<evidence type="ECO:0000256" key="8">
    <source>
        <dbReference type="PIRSR" id="PIRSR000102-1"/>
    </source>
</evidence>
<evidence type="ECO:0000256" key="2">
    <source>
        <dbReference type="ARBA" id="ARBA00008104"/>
    </source>
</evidence>
<feature type="binding site" evidence="10">
    <location>
        <begin position="121"/>
        <end position="123"/>
    </location>
    <ligand>
        <name>NAD(+)</name>
        <dbReference type="ChEBI" id="CHEBI:57540"/>
    </ligand>
</feature>
<dbReference type="InterPro" id="IPR001236">
    <property type="entry name" value="Lactate/malate_DH_N"/>
</dbReference>
<gene>
    <name evidence="14" type="ORF">L0665_07875</name>
</gene>
<feature type="binding site" evidence="9">
    <location>
        <position position="123"/>
    </location>
    <ligand>
        <name>substrate</name>
    </ligand>
</feature>
<feature type="active site" description="Proton acceptor" evidence="8">
    <location>
        <position position="178"/>
    </location>
</feature>
<dbReference type="InterPro" id="IPR001557">
    <property type="entry name" value="L-lactate/malate_DH"/>
</dbReference>
<evidence type="ECO:0000256" key="11">
    <source>
        <dbReference type="RuleBase" id="RU003369"/>
    </source>
</evidence>
<dbReference type="PROSITE" id="PS00064">
    <property type="entry name" value="L_LDH"/>
    <property type="match status" value="1"/>
</dbReference>
<feature type="domain" description="Lactate/malate dehydrogenase C-terminal" evidence="13">
    <location>
        <begin position="148"/>
        <end position="310"/>
    </location>
</feature>
<keyword evidence="15" id="KW-1185">Reference proteome</keyword>
<evidence type="ECO:0000256" key="7">
    <source>
        <dbReference type="ARBA" id="ARBA00048313"/>
    </source>
</evidence>
<evidence type="ECO:0000313" key="15">
    <source>
        <dbReference type="Proteomes" id="UP001143747"/>
    </source>
</evidence>
<accession>A0A9Q4KQ66</accession>
<dbReference type="PIRSF" id="PIRSF000102">
    <property type="entry name" value="Lac_mal_DH"/>
    <property type="match status" value="1"/>
</dbReference>
<evidence type="ECO:0000256" key="10">
    <source>
        <dbReference type="PIRSR" id="PIRSR000102-3"/>
    </source>
</evidence>